<protein>
    <submittedName>
        <fullName evidence="5">RNA polymerase II-associated</fullName>
    </submittedName>
</protein>
<organism evidence="5 6">
    <name type="scientific">Macleaya cordata</name>
    <name type="common">Five-seeded plume-poppy</name>
    <name type="synonym">Bocconia cordata</name>
    <dbReference type="NCBI Taxonomy" id="56857"/>
    <lineage>
        <taxon>Eukaryota</taxon>
        <taxon>Viridiplantae</taxon>
        <taxon>Streptophyta</taxon>
        <taxon>Embryophyta</taxon>
        <taxon>Tracheophyta</taxon>
        <taxon>Spermatophyta</taxon>
        <taxon>Magnoliopsida</taxon>
        <taxon>Ranunculales</taxon>
        <taxon>Papaveraceae</taxon>
        <taxon>Papaveroideae</taxon>
        <taxon>Macleaya</taxon>
    </lineage>
</organism>
<name>A0A200QYP0_MACCD</name>
<sequence length="431" mass="48654">MGRLASKLVEKSSSTPSIFQGGRFRNELPDPTAQPKLLSLNTNKDQYTKYTITSLEKMHKPKLFVEPDLGIPLDLLDISVYNPPSIRPPLDPEDEELLRDAELTTPVKQDGIRRKERPTDKGVSWLVKTQYISPLSMDAAKTSLTEKQAKELRETRGGRNLLENLNDREKQIQAIEASFEACKSRPVHATNNRLQPVEILPLLPDFDRYEDQFVLAAFDSDPTADSEVYSKLNSSVREEHEAQATYFIIIFYTNSSIITQAIMKSFVVSGSDPAKAEKFLAYMAPSPDELWKDIYDENEDVSYSWVREYHWDVRGDDADDPTTYLVAFDEAAARYLPLPTKLVLRKKRAKEGRSADEVEYYPVPSSVTVRKRPTVAAVELKDSGGYSNSKGNMSSLKRGRSGTEDGLGIRHKVSRVHDMDNFSGAEDEMSD</sequence>
<feature type="region of interest" description="Disordered" evidence="4">
    <location>
        <begin position="1"/>
        <end position="37"/>
    </location>
</feature>
<dbReference type="FunCoup" id="A0A200QYP0">
    <property type="interactions" value="3411"/>
</dbReference>
<dbReference type="InterPro" id="IPR007133">
    <property type="entry name" value="RNA_pol_II-assoc_Paf1"/>
</dbReference>
<dbReference type="InParanoid" id="A0A200QYP0"/>
<dbReference type="GO" id="GO:0000993">
    <property type="term" value="F:RNA polymerase II complex binding"/>
    <property type="evidence" value="ECO:0007669"/>
    <property type="project" value="TreeGrafter"/>
</dbReference>
<gene>
    <name evidence="5" type="ORF">BVC80_9033g81</name>
</gene>
<keyword evidence="6" id="KW-1185">Reference proteome</keyword>
<evidence type="ECO:0000256" key="3">
    <source>
        <dbReference type="ARBA" id="ARBA00023242"/>
    </source>
</evidence>
<dbReference type="PANTHER" id="PTHR23188:SF12">
    <property type="entry name" value="RNA POLYMERASE II-ASSOCIATED FACTOR 1 HOMOLOG"/>
    <property type="match status" value="1"/>
</dbReference>
<feature type="region of interest" description="Disordered" evidence="4">
    <location>
        <begin position="382"/>
        <end position="431"/>
    </location>
</feature>
<dbReference type="GO" id="GO:0006368">
    <property type="term" value="P:transcription elongation by RNA polymerase II"/>
    <property type="evidence" value="ECO:0007669"/>
    <property type="project" value="InterPro"/>
</dbReference>
<feature type="compositionally biased region" description="Polar residues" evidence="4">
    <location>
        <begin position="385"/>
        <end position="395"/>
    </location>
</feature>
<evidence type="ECO:0000256" key="2">
    <source>
        <dbReference type="ARBA" id="ARBA00007560"/>
    </source>
</evidence>
<evidence type="ECO:0000313" key="6">
    <source>
        <dbReference type="Proteomes" id="UP000195402"/>
    </source>
</evidence>
<dbReference type="Pfam" id="PF03985">
    <property type="entry name" value="Paf1"/>
    <property type="match status" value="1"/>
</dbReference>
<proteinExistence type="inferred from homology"/>
<accession>A0A200QYP0</accession>
<keyword evidence="3" id="KW-0539">Nucleus</keyword>
<reference evidence="5 6" key="1">
    <citation type="journal article" date="2017" name="Mol. Plant">
        <title>The Genome of Medicinal Plant Macleaya cordata Provides New Insights into Benzylisoquinoline Alkaloids Metabolism.</title>
        <authorList>
            <person name="Liu X."/>
            <person name="Liu Y."/>
            <person name="Huang P."/>
            <person name="Ma Y."/>
            <person name="Qing Z."/>
            <person name="Tang Q."/>
            <person name="Cao H."/>
            <person name="Cheng P."/>
            <person name="Zheng Y."/>
            <person name="Yuan Z."/>
            <person name="Zhou Y."/>
            <person name="Liu J."/>
            <person name="Tang Z."/>
            <person name="Zhuo Y."/>
            <person name="Zhang Y."/>
            <person name="Yu L."/>
            <person name="Huang J."/>
            <person name="Yang P."/>
            <person name="Peng Q."/>
            <person name="Zhang J."/>
            <person name="Jiang W."/>
            <person name="Zhang Z."/>
            <person name="Lin K."/>
            <person name="Ro D.K."/>
            <person name="Chen X."/>
            <person name="Xiong X."/>
            <person name="Shang Y."/>
            <person name="Huang S."/>
            <person name="Zeng J."/>
        </authorList>
    </citation>
    <scope>NUCLEOTIDE SEQUENCE [LARGE SCALE GENOMIC DNA]</scope>
    <source>
        <strain evidence="6">cv. BLH2017</strain>
        <tissue evidence="5">Root</tissue>
    </source>
</reference>
<dbReference type="Proteomes" id="UP000195402">
    <property type="component" value="Unassembled WGS sequence"/>
</dbReference>
<dbReference type="GO" id="GO:0003682">
    <property type="term" value="F:chromatin binding"/>
    <property type="evidence" value="ECO:0007669"/>
    <property type="project" value="TreeGrafter"/>
</dbReference>
<evidence type="ECO:0000256" key="1">
    <source>
        <dbReference type="ARBA" id="ARBA00004123"/>
    </source>
</evidence>
<evidence type="ECO:0000313" key="5">
    <source>
        <dbReference type="EMBL" id="OVA15607.1"/>
    </source>
</evidence>
<dbReference type="PANTHER" id="PTHR23188">
    <property type="entry name" value="RNA POLYMERASE II-ASSOCIATED FACTOR 1 HOMOLOG"/>
    <property type="match status" value="1"/>
</dbReference>
<dbReference type="EMBL" id="MVGT01000753">
    <property type="protein sequence ID" value="OVA15607.1"/>
    <property type="molecule type" value="Genomic_DNA"/>
</dbReference>
<dbReference type="OMA" id="FTHHISK"/>
<comment type="similarity">
    <text evidence="2">Belongs to the PAF1 family.</text>
</comment>
<comment type="caution">
    <text evidence="5">The sequence shown here is derived from an EMBL/GenBank/DDBJ whole genome shotgun (WGS) entry which is preliminary data.</text>
</comment>
<comment type="subcellular location">
    <subcellularLocation>
        <location evidence="1">Nucleus</location>
    </subcellularLocation>
</comment>
<dbReference type="AlphaFoldDB" id="A0A200QYP0"/>
<evidence type="ECO:0000256" key="4">
    <source>
        <dbReference type="SAM" id="MobiDB-lite"/>
    </source>
</evidence>
<dbReference type="GO" id="GO:0016593">
    <property type="term" value="C:Cdc73/Paf1 complex"/>
    <property type="evidence" value="ECO:0007669"/>
    <property type="project" value="InterPro"/>
</dbReference>
<dbReference type="STRING" id="56857.A0A200QYP0"/>
<dbReference type="OrthoDB" id="10260285at2759"/>